<accession>A0A7J6DCL3</accession>
<keyword evidence="9 15" id="KW-0809">Transit peptide</keyword>
<dbReference type="GO" id="GO:1990246">
    <property type="term" value="C:uniplex complex"/>
    <property type="evidence" value="ECO:0007669"/>
    <property type="project" value="UniProtKB-UniRule"/>
</dbReference>
<evidence type="ECO:0000256" key="8">
    <source>
        <dbReference type="ARBA" id="ARBA00022837"/>
    </source>
</evidence>
<dbReference type="GO" id="GO:0051560">
    <property type="term" value="P:mitochondrial calcium ion homeostasis"/>
    <property type="evidence" value="ECO:0007669"/>
    <property type="project" value="UniProtKB-UniRule"/>
</dbReference>
<keyword evidence="4 15" id="KW-0813">Transport</keyword>
<evidence type="ECO:0000256" key="2">
    <source>
        <dbReference type="ARBA" id="ARBA00008958"/>
    </source>
</evidence>
<evidence type="ECO:0000256" key="4">
    <source>
        <dbReference type="ARBA" id="ARBA00022448"/>
    </source>
</evidence>
<keyword evidence="11 15" id="KW-0406">Ion transport</keyword>
<comment type="caution">
    <text evidence="16">The sequence shown here is derived from an EMBL/GenBank/DDBJ whole genome shotgun (WGS) entry which is preliminary data.</text>
</comment>
<feature type="transmembrane region" description="Helical" evidence="15">
    <location>
        <begin position="41"/>
        <end position="62"/>
    </location>
</feature>
<name>A0A7J6DCL3_9TELE</name>
<reference evidence="16 17" key="1">
    <citation type="submission" date="2020-04" db="EMBL/GenBank/DDBJ databases">
        <title>Chromosome-level genome assembly of a cyprinid fish Onychostoma macrolepis by integration of Nanopore Sequencing, Bionano and Hi-C technology.</title>
        <authorList>
            <person name="Wang D."/>
        </authorList>
    </citation>
    <scope>NUCLEOTIDE SEQUENCE [LARGE SCALE GENOMIC DNA]</scope>
    <source>
        <strain evidence="16">SWU-2019</strain>
        <tissue evidence="16">Muscle</tissue>
    </source>
</reference>
<evidence type="ECO:0000256" key="5">
    <source>
        <dbReference type="ARBA" id="ARBA00022568"/>
    </source>
</evidence>
<dbReference type="PANTHER" id="PTHR33904:SF1">
    <property type="entry name" value="ESSENTIAL MCU REGULATOR, MITOCHONDRIAL"/>
    <property type="match status" value="1"/>
</dbReference>
<evidence type="ECO:0000256" key="14">
    <source>
        <dbReference type="ARBA" id="ARBA00031235"/>
    </source>
</evidence>
<keyword evidence="8 15" id="KW-0106">Calcium</keyword>
<comment type="function">
    <text evidence="15">Essential regulatory subunit of the mitochondrial calcium uniporter complex (uniplex), a complex that mediates calcium uptake into mitochondria.</text>
</comment>
<comment type="subunit">
    <text evidence="15">Component of the uniplex complex. Interacts (via the transmembrane region) with MCU (via the first transmembrane region); the interaction is direct.</text>
</comment>
<evidence type="ECO:0000256" key="3">
    <source>
        <dbReference type="ARBA" id="ARBA00022180"/>
    </source>
</evidence>
<protein>
    <recommendedName>
        <fullName evidence="3 15">Essential MCU regulator, mitochondrial</fullName>
    </recommendedName>
    <alternativeName>
        <fullName evidence="14 15">Single-pass membrane protein with aspartate-rich tail 1, mitochondrial</fullName>
    </alternativeName>
</protein>
<gene>
    <name evidence="16" type="ORF">G5714_004103</name>
</gene>
<comment type="similarity">
    <text evidence="2 15">Belongs to the SMDT1/EMRE family.</text>
</comment>
<keyword evidence="5 15" id="KW-0109">Calcium transport</keyword>
<keyword evidence="6 15" id="KW-0812">Transmembrane</keyword>
<evidence type="ECO:0000313" key="17">
    <source>
        <dbReference type="Proteomes" id="UP000579812"/>
    </source>
</evidence>
<dbReference type="GO" id="GO:0036444">
    <property type="term" value="P:calcium import into the mitochondrion"/>
    <property type="evidence" value="ECO:0007669"/>
    <property type="project" value="UniProtKB-UniRule"/>
</dbReference>
<dbReference type="AlphaFoldDB" id="A0A7J6DCL3"/>
<dbReference type="PANTHER" id="PTHR33904">
    <property type="entry name" value="ESSENTIAL MCU REGULATOR, MITOCHONDRIAL"/>
    <property type="match status" value="1"/>
</dbReference>
<keyword evidence="13 15" id="KW-0472">Membrane</keyword>
<dbReference type="InterPro" id="IPR018782">
    <property type="entry name" value="MCU_reg"/>
</dbReference>
<evidence type="ECO:0000256" key="9">
    <source>
        <dbReference type="ARBA" id="ARBA00022946"/>
    </source>
</evidence>
<keyword evidence="12 15" id="KW-0496">Mitochondrion</keyword>
<keyword evidence="10 15" id="KW-1133">Transmembrane helix</keyword>
<dbReference type="Proteomes" id="UP000579812">
    <property type="component" value="Unassembled WGS sequence"/>
</dbReference>
<keyword evidence="7 15" id="KW-0999">Mitochondrion inner membrane</keyword>
<evidence type="ECO:0000313" key="16">
    <source>
        <dbReference type="EMBL" id="KAF4116614.1"/>
    </source>
</evidence>
<evidence type="ECO:0000256" key="13">
    <source>
        <dbReference type="ARBA" id="ARBA00023136"/>
    </source>
</evidence>
<evidence type="ECO:0000256" key="15">
    <source>
        <dbReference type="RuleBase" id="RU369077"/>
    </source>
</evidence>
<sequence>MAAVSVVRRFVSLSVRLGTLQHRTAVSTTSGAILPKPKKTAFGLVRIMMVVAPFLYVGTLIMRFELTMAPASHEKETVQMGMEPDQPQINIRQQNETVEKRECLLRALCIYLNEAPSSLFKEYLDSDGCAAQRDLEQVVFGIYSINAEGGDATTTPAD</sequence>
<keyword evidence="17" id="KW-1185">Reference proteome</keyword>
<evidence type="ECO:0000256" key="11">
    <source>
        <dbReference type="ARBA" id="ARBA00023065"/>
    </source>
</evidence>
<proteinExistence type="inferred from homology"/>
<evidence type="ECO:0000256" key="7">
    <source>
        <dbReference type="ARBA" id="ARBA00022792"/>
    </source>
</evidence>
<evidence type="ECO:0000256" key="6">
    <source>
        <dbReference type="ARBA" id="ARBA00022692"/>
    </source>
</evidence>
<evidence type="ECO:0000256" key="1">
    <source>
        <dbReference type="ARBA" id="ARBA00004434"/>
    </source>
</evidence>
<evidence type="ECO:0000256" key="12">
    <source>
        <dbReference type="ARBA" id="ARBA00023128"/>
    </source>
</evidence>
<dbReference type="EMBL" id="JAAMOB010000003">
    <property type="protein sequence ID" value="KAF4116614.1"/>
    <property type="molecule type" value="Genomic_DNA"/>
</dbReference>
<evidence type="ECO:0000256" key="10">
    <source>
        <dbReference type="ARBA" id="ARBA00022989"/>
    </source>
</evidence>
<organism evidence="16 17">
    <name type="scientific">Onychostoma macrolepis</name>
    <dbReference type="NCBI Taxonomy" id="369639"/>
    <lineage>
        <taxon>Eukaryota</taxon>
        <taxon>Metazoa</taxon>
        <taxon>Chordata</taxon>
        <taxon>Craniata</taxon>
        <taxon>Vertebrata</taxon>
        <taxon>Euteleostomi</taxon>
        <taxon>Actinopterygii</taxon>
        <taxon>Neopterygii</taxon>
        <taxon>Teleostei</taxon>
        <taxon>Ostariophysi</taxon>
        <taxon>Cypriniformes</taxon>
        <taxon>Cyprinidae</taxon>
        <taxon>Acrossocheilinae</taxon>
        <taxon>Onychostoma</taxon>
    </lineage>
</organism>
<dbReference type="Pfam" id="PF10161">
    <property type="entry name" value="DDDD"/>
    <property type="match status" value="1"/>
</dbReference>
<comment type="subcellular location">
    <subcellularLocation>
        <location evidence="1 15">Mitochondrion inner membrane</location>
        <topology evidence="1 15">Single-pass membrane protein</topology>
    </subcellularLocation>
</comment>